<dbReference type="EMBL" id="JAQQLI010000003">
    <property type="protein sequence ID" value="MDC7784747.1"/>
    <property type="molecule type" value="Genomic_DNA"/>
</dbReference>
<reference evidence="1" key="2">
    <citation type="submission" date="2023-02" db="EMBL/GenBank/DDBJ databases">
        <authorList>
            <person name="Rayyan A."/>
            <person name="Meyer T."/>
            <person name="Kyndt J.A."/>
        </authorList>
    </citation>
    <scope>NUCLEOTIDE SEQUENCE</scope>
    <source>
        <strain evidence="1">DSM 9987</strain>
    </source>
</reference>
<dbReference type="Proteomes" id="UP001165652">
    <property type="component" value="Unassembled WGS sequence"/>
</dbReference>
<dbReference type="RefSeq" id="WP_272775593.1">
    <property type="nucleotide sequence ID" value="NZ_JAQQLI010000003.1"/>
</dbReference>
<evidence type="ECO:0000313" key="1">
    <source>
        <dbReference type="EMBL" id="MDC7784747.1"/>
    </source>
</evidence>
<accession>A0ABT5J5N5</accession>
<gene>
    <name evidence="1" type="ORF">PQJ73_03545</name>
</gene>
<evidence type="ECO:0000313" key="2">
    <source>
        <dbReference type="Proteomes" id="UP001165652"/>
    </source>
</evidence>
<protein>
    <submittedName>
        <fullName evidence="1">Uncharacterized protein</fullName>
    </submittedName>
</protein>
<sequence>MLSWVLFTLFILAVLVAAYVMILRPVLKRIPDLAPFYAEADGFWAKLNVTFTGFRTLALAKLQVVIGWALTVHEVVAAILQQLAPTFGALDWTPLSTRLLSAAGVPPDLQPMAMFVLGSVAVAVLGHVHAMLRKATTGPVGEPVEVKASEGG</sequence>
<proteinExistence type="predicted"/>
<keyword evidence="2" id="KW-1185">Reference proteome</keyword>
<reference evidence="1" key="1">
    <citation type="journal article" date="2023" name="Microbiol Resour">
        <title>Genome Sequences of Rhodoplanes serenus and Two Thermotolerant Strains, Rhodoplanes tepidamans and 'Rhodoplanes cryptolactis,' Further Refine the Genus.</title>
        <authorList>
            <person name="Rayyan A.A."/>
            <person name="Kyndt J.A."/>
        </authorList>
    </citation>
    <scope>NUCLEOTIDE SEQUENCE</scope>
    <source>
        <strain evidence="1">DSM 9987</strain>
    </source>
</reference>
<name>A0ABT5J5N5_RHOTP</name>
<comment type="caution">
    <text evidence="1">The sequence shown here is derived from an EMBL/GenBank/DDBJ whole genome shotgun (WGS) entry which is preliminary data.</text>
</comment>
<organism evidence="1 2">
    <name type="scientific">Rhodoplanes tepidamans</name>
    <name type="common">Rhodoplanes cryptolactis</name>
    <dbReference type="NCBI Taxonomy" id="200616"/>
    <lineage>
        <taxon>Bacteria</taxon>
        <taxon>Pseudomonadati</taxon>
        <taxon>Pseudomonadota</taxon>
        <taxon>Alphaproteobacteria</taxon>
        <taxon>Hyphomicrobiales</taxon>
        <taxon>Nitrobacteraceae</taxon>
        <taxon>Rhodoplanes</taxon>
    </lineage>
</organism>